<feature type="domain" description="Nose resistant-to-fluoxetine protein N-terminal" evidence="4">
    <location>
        <begin position="133"/>
        <end position="271"/>
    </location>
</feature>
<feature type="signal peptide" evidence="3">
    <location>
        <begin position="1"/>
        <end position="24"/>
    </location>
</feature>
<feature type="compositionally biased region" description="Polar residues" evidence="1">
    <location>
        <begin position="353"/>
        <end position="392"/>
    </location>
</feature>
<dbReference type="Pfam" id="PF01757">
    <property type="entry name" value="Acyl_transf_3"/>
    <property type="match status" value="1"/>
</dbReference>
<dbReference type="GO" id="GO:0016747">
    <property type="term" value="F:acyltransferase activity, transferring groups other than amino-acyl groups"/>
    <property type="evidence" value="ECO:0007669"/>
    <property type="project" value="InterPro"/>
</dbReference>
<feature type="transmembrane region" description="Helical" evidence="2">
    <location>
        <begin position="278"/>
        <end position="301"/>
    </location>
</feature>
<dbReference type="Proteomes" id="UP000030746">
    <property type="component" value="Unassembled WGS sequence"/>
</dbReference>
<keyword evidence="2" id="KW-0472">Membrane</keyword>
<sequence length="812" mass="89425">MKMVSWFLVTALCLLFAGGHIVSSETTTVEDFMTTDSELHTTNSVNVINPLLNLGNIFQLLTSMFDGSNNGSTVDLGRIFQQLIPMLNGANNDSTTNFGGLFQQLMPLFNGNGGTSGISNLINILSSQIIGNLDKCSQDGAELLKDLTTFKMWALQMIDASGKPSRNLLQGNNIWFGSYDDCLKIHHTVPDNTGHVIDGAYARINIKLPPNVTAMFKAGIGVLGGLSVGIRWDLCVPKSCSSDQIKSMLNIRQLRSLGLTVASVDFVGPKSLEGDTAAYVSIAILGCFVLLCIIGTIWDVIQDRYTIISKASEYSHDNGGSKQNGVILNEITITSDKAQFCNGGESNEKQGLDNPSFTTDDQSQSNGISIPNGTSQSNGISQPNGTSQSNGISQLNGISESNCIANAEEKSASNPKPQKSTLSRIFLAFSVRENGRKLLNCSTPPGSLGCLNGIRVLSMAWVILGHFILILINQIENKKDIWTMSKTFWFQVILNGTLSVDSFFFLSGLLVSYLFIREVQKIGKVSIKQMGLFYFHRYWSFDNHNFNMVSWCASIFSFFQCMSWSWYLANDMQFYIVSPLAIVPLALGYRVIGLLVIFGMVAGQIVAGGYVGWDIGDPGLFTTNAGRFFDELYIKPYVRMGVYAIGLLLGYIINRTKGKLHIPGIVLFLGTLVAVTAGVLVNYLTYDQFIGDHTPWESDSNIAFQTLFRPVWALALFWLVFVCVHGYGGFVNTILSWEAWIPLSRLTYAAYLIHLIVMTSFSENMRGYGYLTGFYIMNNYIGIFAITYAASFIISVVVEAPFLALEKVMFKR</sequence>
<evidence type="ECO:0000259" key="4">
    <source>
        <dbReference type="SMART" id="SM00703"/>
    </source>
</evidence>
<accession>V4B678</accession>
<keyword evidence="3" id="KW-0732">Signal</keyword>
<feature type="transmembrane region" description="Helical" evidence="2">
    <location>
        <begin position="594"/>
        <end position="613"/>
    </location>
</feature>
<feature type="region of interest" description="Disordered" evidence="1">
    <location>
        <begin position="339"/>
        <end position="392"/>
    </location>
</feature>
<feature type="transmembrane region" description="Helical" evidence="2">
    <location>
        <begin position="739"/>
        <end position="761"/>
    </location>
</feature>
<dbReference type="PANTHER" id="PTHR11161">
    <property type="entry name" value="O-ACYLTRANSFERASE"/>
    <property type="match status" value="1"/>
</dbReference>
<keyword evidence="2" id="KW-1133">Transmembrane helix</keyword>
<dbReference type="SMART" id="SM00703">
    <property type="entry name" value="NRF"/>
    <property type="match status" value="1"/>
</dbReference>
<feature type="chain" id="PRO_5004719345" description="Nose resistant-to-fluoxetine protein N-terminal domain-containing protein" evidence="3">
    <location>
        <begin position="25"/>
        <end position="812"/>
    </location>
</feature>
<dbReference type="Pfam" id="PF20146">
    <property type="entry name" value="NRF"/>
    <property type="match status" value="1"/>
</dbReference>
<evidence type="ECO:0000256" key="2">
    <source>
        <dbReference type="SAM" id="Phobius"/>
    </source>
</evidence>
<organism evidence="5 6">
    <name type="scientific">Lottia gigantea</name>
    <name type="common">Giant owl limpet</name>
    <dbReference type="NCBI Taxonomy" id="225164"/>
    <lineage>
        <taxon>Eukaryota</taxon>
        <taxon>Metazoa</taxon>
        <taxon>Spiralia</taxon>
        <taxon>Lophotrochozoa</taxon>
        <taxon>Mollusca</taxon>
        <taxon>Gastropoda</taxon>
        <taxon>Patellogastropoda</taxon>
        <taxon>Lottioidea</taxon>
        <taxon>Lottiidae</taxon>
        <taxon>Lottia</taxon>
    </lineage>
</organism>
<reference evidence="5 6" key="1">
    <citation type="journal article" date="2013" name="Nature">
        <title>Insights into bilaterian evolution from three spiralian genomes.</title>
        <authorList>
            <person name="Simakov O."/>
            <person name="Marletaz F."/>
            <person name="Cho S.J."/>
            <person name="Edsinger-Gonzales E."/>
            <person name="Havlak P."/>
            <person name="Hellsten U."/>
            <person name="Kuo D.H."/>
            <person name="Larsson T."/>
            <person name="Lv J."/>
            <person name="Arendt D."/>
            <person name="Savage R."/>
            <person name="Osoegawa K."/>
            <person name="de Jong P."/>
            <person name="Grimwood J."/>
            <person name="Chapman J.A."/>
            <person name="Shapiro H."/>
            <person name="Aerts A."/>
            <person name="Otillar R.P."/>
            <person name="Terry A.Y."/>
            <person name="Boore J.L."/>
            <person name="Grigoriev I.V."/>
            <person name="Lindberg D.R."/>
            <person name="Seaver E.C."/>
            <person name="Weisblat D.A."/>
            <person name="Putnam N.H."/>
            <person name="Rokhsar D.S."/>
        </authorList>
    </citation>
    <scope>NUCLEOTIDE SEQUENCE [LARGE SCALE GENOMIC DNA]</scope>
</reference>
<feature type="transmembrane region" description="Helical" evidence="2">
    <location>
        <begin position="454"/>
        <end position="472"/>
    </location>
</feature>
<dbReference type="InterPro" id="IPR052728">
    <property type="entry name" value="O2_lipid_transport_reg"/>
</dbReference>
<feature type="transmembrane region" description="Helical" evidence="2">
    <location>
        <begin position="706"/>
        <end position="727"/>
    </location>
</feature>
<dbReference type="AlphaFoldDB" id="V4B678"/>
<protein>
    <recommendedName>
        <fullName evidence="4">Nose resistant-to-fluoxetine protein N-terminal domain-containing protein</fullName>
    </recommendedName>
</protein>
<dbReference type="OrthoDB" id="207378at2759"/>
<feature type="transmembrane region" description="Helical" evidence="2">
    <location>
        <begin position="572"/>
        <end position="589"/>
    </location>
</feature>
<gene>
    <name evidence="5" type="ORF">LOTGIDRAFT_230483</name>
</gene>
<keyword evidence="6" id="KW-1185">Reference proteome</keyword>
<dbReference type="RefSeq" id="XP_009046516.1">
    <property type="nucleotide sequence ID" value="XM_009048268.1"/>
</dbReference>
<feature type="transmembrane region" description="Helical" evidence="2">
    <location>
        <begin position="781"/>
        <end position="805"/>
    </location>
</feature>
<evidence type="ECO:0000256" key="1">
    <source>
        <dbReference type="SAM" id="MobiDB-lite"/>
    </source>
</evidence>
<dbReference type="HOGENOM" id="CLU_007874_3_1_1"/>
<feature type="transmembrane region" description="Helical" evidence="2">
    <location>
        <begin position="546"/>
        <end position="566"/>
    </location>
</feature>
<proteinExistence type="predicted"/>
<dbReference type="KEGG" id="lgi:LOTGIDRAFT_230483"/>
<dbReference type="OMA" id="RIYWWRN"/>
<feature type="transmembrane region" description="Helical" evidence="2">
    <location>
        <begin position="492"/>
        <end position="516"/>
    </location>
</feature>
<dbReference type="CTD" id="20248305"/>
<dbReference type="EMBL" id="KB200129">
    <property type="protein sequence ID" value="ESP03046.1"/>
    <property type="molecule type" value="Genomic_DNA"/>
</dbReference>
<feature type="transmembrane region" description="Helical" evidence="2">
    <location>
        <begin position="665"/>
        <end position="686"/>
    </location>
</feature>
<dbReference type="InterPro" id="IPR006621">
    <property type="entry name" value="Nose-resist-to-fluoxetine_N"/>
</dbReference>
<evidence type="ECO:0000313" key="5">
    <source>
        <dbReference type="EMBL" id="ESP03046.1"/>
    </source>
</evidence>
<evidence type="ECO:0000313" key="6">
    <source>
        <dbReference type="Proteomes" id="UP000030746"/>
    </source>
</evidence>
<dbReference type="InterPro" id="IPR002656">
    <property type="entry name" value="Acyl_transf_3_dom"/>
</dbReference>
<name>V4B678_LOTGI</name>
<dbReference type="PANTHER" id="PTHR11161:SF0">
    <property type="entry name" value="O-ACYLTRANSFERASE LIKE PROTEIN"/>
    <property type="match status" value="1"/>
</dbReference>
<evidence type="ECO:0000256" key="3">
    <source>
        <dbReference type="SAM" id="SignalP"/>
    </source>
</evidence>
<keyword evidence="2" id="KW-0812">Transmembrane</keyword>
<dbReference type="GeneID" id="20248305"/>
<feature type="transmembrane region" description="Helical" evidence="2">
    <location>
        <begin position="633"/>
        <end position="653"/>
    </location>
</feature>